<gene>
    <name evidence="3" type="ORF">QQF64_010651</name>
</gene>
<sequence>MKGLIALLWAISRSCCLYSANKCKLLSAAWVDAGTGRRCVAVLRRLPGNLRCIDMRVGGNQGKPSASGASVLGGATPTKHERSRLFDHLLNHGEAERGQELFQHLKFRTENREFVNRFLANSGNSTIGRTKRESVSHEELMTAQLGNKKTVPLCMSDAMFLLMLCKIGVRGKLQTSPRKMVNTALSDEEKGIQDKESKEESILAMLGIIGTILNLVVIIFVYIYTTL</sequence>
<evidence type="ECO:0000256" key="1">
    <source>
        <dbReference type="SAM" id="Phobius"/>
    </source>
</evidence>
<dbReference type="EMBL" id="JAYMGO010000017">
    <property type="protein sequence ID" value="KAL1257407.1"/>
    <property type="molecule type" value="Genomic_DNA"/>
</dbReference>
<feature type="chain" id="PRO_5045678511" evidence="2">
    <location>
        <begin position="17"/>
        <end position="227"/>
    </location>
</feature>
<evidence type="ECO:0000313" key="4">
    <source>
        <dbReference type="Proteomes" id="UP001558613"/>
    </source>
</evidence>
<proteinExistence type="predicted"/>
<dbReference type="Proteomes" id="UP001558613">
    <property type="component" value="Unassembled WGS sequence"/>
</dbReference>
<evidence type="ECO:0000313" key="3">
    <source>
        <dbReference type="EMBL" id="KAL1257407.1"/>
    </source>
</evidence>
<keyword evidence="2" id="KW-0732">Signal</keyword>
<protein>
    <submittedName>
        <fullName evidence="3">Uncharacterized protein</fullName>
    </submittedName>
</protein>
<feature type="signal peptide" evidence="2">
    <location>
        <begin position="1"/>
        <end position="16"/>
    </location>
</feature>
<keyword evidence="1" id="KW-1133">Transmembrane helix</keyword>
<comment type="caution">
    <text evidence="3">The sequence shown here is derived from an EMBL/GenBank/DDBJ whole genome shotgun (WGS) entry which is preliminary data.</text>
</comment>
<organism evidence="3 4">
    <name type="scientific">Cirrhinus molitorella</name>
    <name type="common">mud carp</name>
    <dbReference type="NCBI Taxonomy" id="172907"/>
    <lineage>
        <taxon>Eukaryota</taxon>
        <taxon>Metazoa</taxon>
        <taxon>Chordata</taxon>
        <taxon>Craniata</taxon>
        <taxon>Vertebrata</taxon>
        <taxon>Euteleostomi</taxon>
        <taxon>Actinopterygii</taxon>
        <taxon>Neopterygii</taxon>
        <taxon>Teleostei</taxon>
        <taxon>Ostariophysi</taxon>
        <taxon>Cypriniformes</taxon>
        <taxon>Cyprinidae</taxon>
        <taxon>Labeoninae</taxon>
        <taxon>Labeonini</taxon>
        <taxon>Cirrhinus</taxon>
    </lineage>
</organism>
<dbReference type="Pfam" id="PF21954">
    <property type="entry name" value="TUNAR"/>
    <property type="match status" value="1"/>
</dbReference>
<reference evidence="3 4" key="1">
    <citation type="submission" date="2023-09" db="EMBL/GenBank/DDBJ databases">
        <authorList>
            <person name="Wang M."/>
        </authorList>
    </citation>
    <scope>NUCLEOTIDE SEQUENCE [LARGE SCALE GENOMIC DNA]</scope>
    <source>
        <strain evidence="3">GT-2023</strain>
        <tissue evidence="3">Liver</tissue>
    </source>
</reference>
<keyword evidence="1" id="KW-0812">Transmembrane</keyword>
<keyword evidence="1" id="KW-0472">Membrane</keyword>
<evidence type="ECO:0000256" key="2">
    <source>
        <dbReference type="SAM" id="SignalP"/>
    </source>
</evidence>
<accession>A0ABR3LWZ5</accession>
<dbReference type="InterPro" id="IPR054138">
    <property type="entry name" value="TUNAR"/>
</dbReference>
<keyword evidence="4" id="KW-1185">Reference proteome</keyword>
<name>A0ABR3LWZ5_9TELE</name>
<feature type="transmembrane region" description="Helical" evidence="1">
    <location>
        <begin position="202"/>
        <end position="224"/>
    </location>
</feature>